<organism evidence="9 10">
    <name type="scientific">Thermococcus barossii</name>
    <dbReference type="NCBI Taxonomy" id="54077"/>
    <lineage>
        <taxon>Archaea</taxon>
        <taxon>Methanobacteriati</taxon>
        <taxon>Methanobacteriota</taxon>
        <taxon>Thermococci</taxon>
        <taxon>Thermococcales</taxon>
        <taxon>Thermococcaceae</taxon>
        <taxon>Thermococcus</taxon>
    </lineage>
</organism>
<feature type="coiled-coil region" evidence="7">
    <location>
        <begin position="186"/>
        <end position="213"/>
    </location>
</feature>
<evidence type="ECO:0000256" key="3">
    <source>
        <dbReference type="ARBA" id="ARBA00022692"/>
    </source>
</evidence>
<dbReference type="Pfam" id="PF01145">
    <property type="entry name" value="Band_7"/>
    <property type="match status" value="1"/>
</dbReference>
<evidence type="ECO:0000256" key="6">
    <source>
        <dbReference type="ARBA" id="ARBA00080748"/>
    </source>
</evidence>
<dbReference type="PRINTS" id="PR00721">
    <property type="entry name" value="STOMATIN"/>
</dbReference>
<evidence type="ECO:0000313" key="9">
    <source>
        <dbReference type="EMBL" id="ASJ04940.1"/>
    </source>
</evidence>
<keyword evidence="3" id="KW-0812">Transmembrane</keyword>
<dbReference type="SUPFAM" id="SSF117892">
    <property type="entry name" value="Band 7/SPFH domain"/>
    <property type="match status" value="1"/>
</dbReference>
<gene>
    <name evidence="9" type="ORF">A3L01_06020</name>
</gene>
<evidence type="ECO:0000313" key="10">
    <source>
        <dbReference type="Proteomes" id="UP000250272"/>
    </source>
</evidence>
<feature type="domain" description="Band 7" evidence="8">
    <location>
        <begin position="24"/>
        <end position="181"/>
    </location>
</feature>
<dbReference type="SMART" id="SM00244">
    <property type="entry name" value="PHB"/>
    <property type="match status" value="1"/>
</dbReference>
<comment type="similarity">
    <text evidence="2">Belongs to the band 7/mec-2 family.</text>
</comment>
<name>A0A2Z2ME88_9EURY</name>
<dbReference type="PANTHER" id="PTHR10264">
    <property type="entry name" value="BAND 7 PROTEIN-RELATED"/>
    <property type="match status" value="1"/>
</dbReference>
<keyword evidence="5 7" id="KW-0175">Coiled coil</keyword>
<evidence type="ECO:0000256" key="1">
    <source>
        <dbReference type="ARBA" id="ARBA00004167"/>
    </source>
</evidence>
<proteinExistence type="inferred from homology"/>
<keyword evidence="4" id="KW-0472">Membrane</keyword>
<dbReference type="FunFam" id="3.30.479.30:FF:000004">
    <property type="entry name" value="Putative membrane protease family, stomatin"/>
    <property type="match status" value="1"/>
</dbReference>
<dbReference type="OrthoDB" id="10752at2157"/>
<dbReference type="Proteomes" id="UP000250272">
    <property type="component" value="Chromosome"/>
</dbReference>
<evidence type="ECO:0000256" key="4">
    <source>
        <dbReference type="ARBA" id="ARBA00022989"/>
    </source>
</evidence>
<comment type="subcellular location">
    <subcellularLocation>
        <location evidence="1">Membrane</location>
        <topology evidence="1">Single-pass membrane protein</topology>
    </subcellularLocation>
</comment>
<dbReference type="InterPro" id="IPR001107">
    <property type="entry name" value="Band_7"/>
</dbReference>
<dbReference type="InterPro" id="IPR001972">
    <property type="entry name" value="Stomatin_HflK_fam"/>
</dbReference>
<dbReference type="GO" id="GO:0098552">
    <property type="term" value="C:side of membrane"/>
    <property type="evidence" value="ECO:0007669"/>
    <property type="project" value="UniProtKB-ARBA"/>
</dbReference>
<accession>A0A2Z2ME88</accession>
<dbReference type="Gene3D" id="3.30.479.30">
    <property type="entry name" value="Band 7 domain"/>
    <property type="match status" value="1"/>
</dbReference>
<dbReference type="RefSeq" id="WP_088864950.1">
    <property type="nucleotide sequence ID" value="NZ_CP015101.1"/>
</dbReference>
<sequence length="282" mass="31398">MAIVSAGNIVLAIVLLFVLIILASAIKIVKEYERAVIFRLGRIVGARGPGLFFIIPIFEKAVIVDLRTRVLDVPVQETITKDNVPVRVNAVVYFRVIDPVKAVTQVSNYIMATSQIAQTTLRSVIGQAHLDELLSEREKLNLQLQKIIDEATDPWGIKVSTVEIKDVELPSGMQRAMARQAEAERERRARILLAEAERQAAEKLREAAEIISEHPMALQLRTLQTISDVASDKSNVIVLTLPMEMLKLFRSLGETAEVAKIKLAKEIREEAEKEAEAETGQE</sequence>
<dbReference type="EMBL" id="CP015101">
    <property type="protein sequence ID" value="ASJ04940.1"/>
    <property type="molecule type" value="Genomic_DNA"/>
</dbReference>
<evidence type="ECO:0000256" key="7">
    <source>
        <dbReference type="SAM" id="Coils"/>
    </source>
</evidence>
<dbReference type="InterPro" id="IPR043202">
    <property type="entry name" value="Band-7_stomatin-like"/>
</dbReference>
<dbReference type="Gene3D" id="6.10.250.2090">
    <property type="match status" value="1"/>
</dbReference>
<dbReference type="KEGG" id="tbs:A3L01_06020"/>
<protein>
    <recommendedName>
        <fullName evidence="6">Prokaryotic stomatin</fullName>
    </recommendedName>
</protein>
<evidence type="ECO:0000259" key="8">
    <source>
        <dbReference type="SMART" id="SM00244"/>
    </source>
</evidence>
<dbReference type="GO" id="GO:0005886">
    <property type="term" value="C:plasma membrane"/>
    <property type="evidence" value="ECO:0007669"/>
    <property type="project" value="InterPro"/>
</dbReference>
<dbReference type="AlphaFoldDB" id="A0A2Z2ME88"/>
<reference evidence="9 10" key="1">
    <citation type="submission" date="2016-04" db="EMBL/GenBank/DDBJ databases">
        <title>Complete genome sequence of Thermococcus barossii type strain SHCK-94.</title>
        <authorList>
            <person name="Oger P.M."/>
        </authorList>
    </citation>
    <scope>NUCLEOTIDE SEQUENCE [LARGE SCALE GENOMIC DNA]</scope>
    <source>
        <strain evidence="9 10">SHCK-94</strain>
    </source>
</reference>
<keyword evidence="10" id="KW-1185">Reference proteome</keyword>
<dbReference type="InterPro" id="IPR036013">
    <property type="entry name" value="Band_7/SPFH_dom_sf"/>
</dbReference>
<evidence type="ECO:0000256" key="2">
    <source>
        <dbReference type="ARBA" id="ARBA00008164"/>
    </source>
</evidence>
<dbReference type="PANTHER" id="PTHR10264:SF19">
    <property type="entry name" value="AT06885P-RELATED"/>
    <property type="match status" value="1"/>
</dbReference>
<keyword evidence="4" id="KW-1133">Transmembrane helix</keyword>
<evidence type="ECO:0000256" key="5">
    <source>
        <dbReference type="ARBA" id="ARBA00023054"/>
    </source>
</evidence>
<dbReference type="CDD" id="cd08826">
    <property type="entry name" value="SPFH_eoslipins_u1"/>
    <property type="match status" value="1"/>
</dbReference>
<dbReference type="GeneID" id="33326313"/>